<protein>
    <recommendedName>
        <fullName evidence="1">Initiator binding domain-containing protein</fullName>
    </recommendedName>
</protein>
<sequence length="338" mass="38478">MNTEDPSNTPKYFSLLNQQDKEGYRKLQTVLLQATEKRHRGHRLDIFLDCLDQIHRFSQRGEEDDWKRCCVCGVCFLKCGIALNSHQMKFLTNKCKSSINGALKMMKYKTTSARGDINPELVDFLPILKGNTNELRQWSVRTPENYSPPPINNSPYYQDNFLKDGSYQLNFVNSNSNNDDNNSNTYVNNVRLLSGSEEEEVTDAVDISNTNRSLFTVALDNKNNETGQLFSINTKPNLYNDQRIIPNFKSSSVIITDGDVHIIGTDKYYNSLSSNPAASNCNFNSLFTDFSKNDLNVKAALSLDDFDIVPSHCLNEINDNSELIEISCFRVEKTKRIV</sequence>
<organism evidence="2 3">
    <name type="scientific">Tritrichomonas musculus</name>
    <dbReference type="NCBI Taxonomy" id="1915356"/>
    <lineage>
        <taxon>Eukaryota</taxon>
        <taxon>Metamonada</taxon>
        <taxon>Parabasalia</taxon>
        <taxon>Tritrichomonadida</taxon>
        <taxon>Tritrichomonadidae</taxon>
        <taxon>Tritrichomonas</taxon>
    </lineage>
</organism>
<dbReference type="EMBL" id="JAPFFF010000029">
    <property type="protein sequence ID" value="KAK8846131.1"/>
    <property type="molecule type" value="Genomic_DNA"/>
</dbReference>
<accession>A0ABR2HFB5</accession>
<name>A0ABR2HFB5_9EUKA</name>
<dbReference type="Pfam" id="PF10416">
    <property type="entry name" value="IBD"/>
    <property type="match status" value="1"/>
</dbReference>
<reference evidence="2 3" key="1">
    <citation type="submission" date="2024-04" db="EMBL/GenBank/DDBJ databases">
        <title>Tritrichomonas musculus Genome.</title>
        <authorList>
            <person name="Alves-Ferreira E."/>
            <person name="Grigg M."/>
            <person name="Lorenzi H."/>
            <person name="Galac M."/>
        </authorList>
    </citation>
    <scope>NUCLEOTIDE SEQUENCE [LARGE SCALE GENOMIC DNA]</scope>
    <source>
        <strain evidence="2 3">EAF2021</strain>
    </source>
</reference>
<keyword evidence="3" id="KW-1185">Reference proteome</keyword>
<comment type="caution">
    <text evidence="2">The sequence shown here is derived from an EMBL/GenBank/DDBJ whole genome shotgun (WGS) entry which is preliminary data.</text>
</comment>
<evidence type="ECO:0000259" key="1">
    <source>
        <dbReference type="Pfam" id="PF10416"/>
    </source>
</evidence>
<proteinExistence type="predicted"/>
<dbReference type="Proteomes" id="UP001470230">
    <property type="component" value="Unassembled WGS sequence"/>
</dbReference>
<gene>
    <name evidence="2" type="ORF">M9Y10_020135</name>
</gene>
<evidence type="ECO:0000313" key="3">
    <source>
        <dbReference type="Proteomes" id="UP001470230"/>
    </source>
</evidence>
<dbReference type="InterPro" id="IPR018845">
    <property type="entry name" value="Initiator-bd"/>
</dbReference>
<feature type="domain" description="Initiator binding" evidence="1">
    <location>
        <begin position="19"/>
        <end position="142"/>
    </location>
</feature>
<evidence type="ECO:0000313" key="2">
    <source>
        <dbReference type="EMBL" id="KAK8846131.1"/>
    </source>
</evidence>